<name>M1WD52_CLAP2</name>
<dbReference type="InterPro" id="IPR002893">
    <property type="entry name" value="Znf_MYND"/>
</dbReference>
<evidence type="ECO:0000259" key="6">
    <source>
        <dbReference type="PROSITE" id="PS50865"/>
    </source>
</evidence>
<dbReference type="eggNOG" id="KOG2084">
    <property type="taxonomic scope" value="Eukaryota"/>
</dbReference>
<gene>
    <name evidence="7" type="ORF">CPUR_02977</name>
</gene>
<proteinExistence type="predicted"/>
<dbReference type="GO" id="GO:0008270">
    <property type="term" value="F:zinc ion binding"/>
    <property type="evidence" value="ECO:0007669"/>
    <property type="project" value="UniProtKB-KW"/>
</dbReference>
<dbReference type="SUPFAM" id="SSF82199">
    <property type="entry name" value="SET domain"/>
    <property type="match status" value="1"/>
</dbReference>
<dbReference type="Proteomes" id="UP000016801">
    <property type="component" value="Unassembled WGS sequence"/>
</dbReference>
<dbReference type="PROSITE" id="PS50280">
    <property type="entry name" value="SET"/>
    <property type="match status" value="1"/>
</dbReference>
<keyword evidence="2 4" id="KW-0863">Zinc-finger</keyword>
<dbReference type="EMBL" id="CAGA01000013">
    <property type="protein sequence ID" value="CCE29284.1"/>
    <property type="molecule type" value="Genomic_DNA"/>
</dbReference>
<dbReference type="Gene3D" id="2.170.270.10">
    <property type="entry name" value="SET domain"/>
    <property type="match status" value="1"/>
</dbReference>
<evidence type="ECO:0000256" key="4">
    <source>
        <dbReference type="PROSITE-ProRule" id="PRU00134"/>
    </source>
</evidence>
<reference evidence="7 8" key="1">
    <citation type="journal article" date="2013" name="PLoS Genet.">
        <title>Plant-symbiotic fungi as chemical engineers: Multi-genome analysis of the Clavicipitaceae reveals dynamics of alkaloid loci.</title>
        <authorList>
            <person name="Schardl C.L."/>
            <person name="Young C.A."/>
            <person name="Hesse U."/>
            <person name="Amyotte S.G."/>
            <person name="Andreeva K."/>
            <person name="Calie P.J."/>
            <person name="Fleetwood D.J."/>
            <person name="Haws D.C."/>
            <person name="Moore N."/>
            <person name="Oeser B."/>
            <person name="Panaccione D.G."/>
            <person name="Schweri K.K."/>
            <person name="Voisey C.R."/>
            <person name="Farman M.L."/>
            <person name="Jaromczyk J.W."/>
            <person name="Roe B.A."/>
            <person name="O'Sullivan D.M."/>
            <person name="Scott B."/>
            <person name="Tudzynski P."/>
            <person name="An Z."/>
            <person name="Arnaoudova E.G."/>
            <person name="Bullock C.T."/>
            <person name="Charlton N.D."/>
            <person name="Chen L."/>
            <person name="Cox M."/>
            <person name="Dinkins R.D."/>
            <person name="Florea S."/>
            <person name="Glenn A.E."/>
            <person name="Gordon A."/>
            <person name="Gueldener U."/>
            <person name="Harris D.R."/>
            <person name="Hollin W."/>
            <person name="Jaromczyk J."/>
            <person name="Johnson R.D."/>
            <person name="Khan A.K."/>
            <person name="Leistner E."/>
            <person name="Leuchtmann A."/>
            <person name="Li C."/>
            <person name="Liu J."/>
            <person name="Liu J."/>
            <person name="Liu M."/>
            <person name="Mace W."/>
            <person name="Machado C."/>
            <person name="Nagabhyru P."/>
            <person name="Pan J."/>
            <person name="Schmid J."/>
            <person name="Sugawara K."/>
            <person name="Steiner U."/>
            <person name="Takach J.E."/>
            <person name="Tanaka E."/>
            <person name="Webb J.S."/>
            <person name="Wilson E.V."/>
            <person name="Wiseman J.L."/>
            <person name="Yoshida R."/>
            <person name="Zeng Z."/>
        </authorList>
    </citation>
    <scope>NUCLEOTIDE SEQUENCE [LARGE SCALE GENOMIC DNA]</scope>
    <source>
        <strain evidence="7 8">20.1</strain>
    </source>
</reference>
<dbReference type="InterPro" id="IPR046341">
    <property type="entry name" value="SET_dom_sf"/>
</dbReference>
<dbReference type="Gene3D" id="6.10.140.2220">
    <property type="match status" value="1"/>
</dbReference>
<keyword evidence="3" id="KW-0862">Zinc</keyword>
<evidence type="ECO:0000313" key="8">
    <source>
        <dbReference type="Proteomes" id="UP000016801"/>
    </source>
</evidence>
<dbReference type="PANTHER" id="PTHR47332">
    <property type="entry name" value="SET DOMAIN-CONTAINING PROTEIN 5"/>
    <property type="match status" value="1"/>
</dbReference>
<dbReference type="HOGENOM" id="CLU_037221_0_0_1"/>
<sequence length="592" mass="67895">MNSPVNDSMYVLQDIPGKGKGLVATRNIPRGTRILSEQPLITLPTDINSEKGGRSIRRQLKALSVDKRRAFLLLHNAHQFDYMDYDNMYYSYESDDAYESDYSDDIIDMYENYIRNKDATDILDDDWEQCIGIFSTNVLSMNEGNRKQGGIFLEACRINYDCDNNVMHYWNDETKRQTVHAIRDINAGEELTMSYLVFLLNRESRQRLIKLSSDFTCFCRLCSLPDEQSEKRDRKMEQIVRLGDRCKLIVKEFPLQTLLFYHAQMCIYSELGRGDSDSAQVYELAADLTIAHGDLARTRVFAQKAASIWTTVTGSDNPQVIKLTALASHPTTHPSYSFSMDWKTAVDDIPQGLDPNDFENWLWKRVKRQIPKGQGQSKSITTQSLFSGFVDLPFTRGFDANGPSKKRHYCLLGEIIGSIFLLHLGIVIKDIHGYKVPLHVYTKSRGKDLMPNEYQRGYTVALLDPLQYLFKDGNMGIRLEDPQMIKIFPLSLAKMIELNEQVRKYSIRQHNDMRTCHGCGTDAAATSMKRCGKCLSFWYCTKVCQIAGWTTKAHKGDCKFLRDPDLRGLFLIKWDEVQDCISFPLKVADESI</sequence>
<dbReference type="InterPro" id="IPR001214">
    <property type="entry name" value="SET_dom"/>
</dbReference>
<dbReference type="Pfam" id="PF01753">
    <property type="entry name" value="zf-MYND"/>
    <property type="match status" value="1"/>
</dbReference>
<evidence type="ECO:0000256" key="1">
    <source>
        <dbReference type="ARBA" id="ARBA00022723"/>
    </source>
</evidence>
<dbReference type="VEuPathDB" id="FungiDB:CPUR_02977"/>
<dbReference type="Pfam" id="PF00856">
    <property type="entry name" value="SET"/>
    <property type="match status" value="1"/>
</dbReference>
<feature type="domain" description="MYND-type" evidence="6">
    <location>
        <begin position="516"/>
        <end position="558"/>
    </location>
</feature>
<organism evidence="7 8">
    <name type="scientific">Claviceps purpurea (strain 20.1)</name>
    <name type="common">Ergot fungus</name>
    <name type="synonym">Sphacelia segetum</name>
    <dbReference type="NCBI Taxonomy" id="1111077"/>
    <lineage>
        <taxon>Eukaryota</taxon>
        <taxon>Fungi</taxon>
        <taxon>Dikarya</taxon>
        <taxon>Ascomycota</taxon>
        <taxon>Pezizomycotina</taxon>
        <taxon>Sordariomycetes</taxon>
        <taxon>Hypocreomycetidae</taxon>
        <taxon>Hypocreales</taxon>
        <taxon>Clavicipitaceae</taxon>
        <taxon>Claviceps</taxon>
    </lineage>
</organism>
<dbReference type="SMART" id="SM00317">
    <property type="entry name" value="SET"/>
    <property type="match status" value="1"/>
</dbReference>
<dbReference type="PROSITE" id="PS01360">
    <property type="entry name" value="ZF_MYND_1"/>
    <property type="match status" value="1"/>
</dbReference>
<dbReference type="PROSITE" id="PS50865">
    <property type="entry name" value="ZF_MYND_2"/>
    <property type="match status" value="1"/>
</dbReference>
<dbReference type="InterPro" id="IPR053185">
    <property type="entry name" value="SET_domain_protein"/>
</dbReference>
<comment type="caution">
    <text evidence="7">The sequence shown here is derived from an EMBL/GenBank/DDBJ whole genome shotgun (WGS) entry which is preliminary data.</text>
</comment>
<protein>
    <submittedName>
        <fullName evidence="7">Uncharacterized protein</fullName>
    </submittedName>
</protein>
<dbReference type="STRING" id="1111077.M1WD52"/>
<evidence type="ECO:0000256" key="2">
    <source>
        <dbReference type="ARBA" id="ARBA00022771"/>
    </source>
</evidence>
<evidence type="ECO:0000256" key="3">
    <source>
        <dbReference type="ARBA" id="ARBA00022833"/>
    </source>
</evidence>
<keyword evidence="1" id="KW-0479">Metal-binding</keyword>
<keyword evidence="8" id="KW-1185">Reference proteome</keyword>
<evidence type="ECO:0000313" key="7">
    <source>
        <dbReference type="EMBL" id="CCE29284.1"/>
    </source>
</evidence>
<dbReference type="PANTHER" id="PTHR47332:SF2">
    <property type="entry name" value="SET-6"/>
    <property type="match status" value="1"/>
</dbReference>
<accession>M1WD52</accession>
<dbReference type="AlphaFoldDB" id="M1WD52"/>
<dbReference type="CDD" id="cd20071">
    <property type="entry name" value="SET_SMYD"/>
    <property type="match status" value="1"/>
</dbReference>
<evidence type="ECO:0000259" key="5">
    <source>
        <dbReference type="PROSITE" id="PS50280"/>
    </source>
</evidence>
<dbReference type="OrthoDB" id="265717at2759"/>
<dbReference type="SUPFAM" id="SSF144232">
    <property type="entry name" value="HIT/MYND zinc finger-like"/>
    <property type="match status" value="1"/>
</dbReference>
<feature type="domain" description="SET" evidence="5">
    <location>
        <begin position="7"/>
        <end position="196"/>
    </location>
</feature>